<dbReference type="GO" id="GO:0016740">
    <property type="term" value="F:transferase activity"/>
    <property type="evidence" value="ECO:0007669"/>
    <property type="project" value="UniProtKB-KW"/>
</dbReference>
<gene>
    <name evidence="6" type="ORF">DXA38_10580</name>
</gene>
<sequence>METYNDRKTEMIHASMQMISHCGEADKRIHEALKKANQDNFTGIEGLLKEAKEFLNQAHLAQSHIIQTSIEQEEEITLLLFHHAQDIYMTKNTELITAEHLVNLYKKICAVKEACLR</sequence>
<accession>A0A3E2VVV6</accession>
<dbReference type="RefSeq" id="WP_117443164.1">
    <property type="nucleotide sequence ID" value="NZ_JAJFEN010000003.1"/>
</dbReference>
<evidence type="ECO:0000256" key="2">
    <source>
        <dbReference type="ARBA" id="ARBA00022597"/>
    </source>
</evidence>
<keyword evidence="3" id="KW-0808">Transferase</keyword>
<feature type="modified residue" description="Phosphohistidine; by HPr" evidence="5">
    <location>
        <position position="83"/>
    </location>
</feature>
<dbReference type="InterPro" id="IPR036542">
    <property type="entry name" value="PTS_IIA_lac/cel_sf"/>
</dbReference>
<keyword evidence="2" id="KW-0762">Sugar transport</keyword>
<evidence type="ECO:0000256" key="1">
    <source>
        <dbReference type="ARBA" id="ARBA00022448"/>
    </source>
</evidence>
<dbReference type="EMBL" id="QVEV01000014">
    <property type="protein sequence ID" value="RGC15303.1"/>
    <property type="molecule type" value="Genomic_DNA"/>
</dbReference>
<evidence type="ECO:0000313" key="7">
    <source>
        <dbReference type="Proteomes" id="UP000260025"/>
    </source>
</evidence>
<keyword evidence="4" id="KW-0598">Phosphotransferase system</keyword>
<dbReference type="InterPro" id="IPR003188">
    <property type="entry name" value="PTS_IIA_lac/cel"/>
</dbReference>
<protein>
    <submittedName>
        <fullName evidence="6">PTS lactose/cellobiose transporter subunit IIA</fullName>
    </submittedName>
</protein>
<evidence type="ECO:0000313" key="6">
    <source>
        <dbReference type="EMBL" id="RGC15303.1"/>
    </source>
</evidence>
<dbReference type="Pfam" id="PF02255">
    <property type="entry name" value="PTS_IIA"/>
    <property type="match status" value="1"/>
</dbReference>
<keyword evidence="1" id="KW-0813">Transport</keyword>
<dbReference type="GO" id="GO:0009401">
    <property type="term" value="P:phosphoenolpyruvate-dependent sugar phosphotransferase system"/>
    <property type="evidence" value="ECO:0007669"/>
    <property type="project" value="UniProtKB-KW"/>
</dbReference>
<name>A0A3E2VVV6_CLOIN</name>
<reference evidence="6 7" key="1">
    <citation type="submission" date="2018-08" db="EMBL/GenBank/DDBJ databases">
        <title>A genome reference for cultivated species of the human gut microbiota.</title>
        <authorList>
            <person name="Zou Y."/>
            <person name="Xue W."/>
            <person name="Luo G."/>
        </authorList>
    </citation>
    <scope>NUCLEOTIDE SEQUENCE [LARGE SCALE GENOMIC DNA]</scope>
    <source>
        <strain evidence="6 7">OF01-2LB</strain>
    </source>
</reference>
<dbReference type="Proteomes" id="UP000260025">
    <property type="component" value="Unassembled WGS sequence"/>
</dbReference>
<organism evidence="6 7">
    <name type="scientific">Clostridium innocuum</name>
    <dbReference type="NCBI Taxonomy" id="1522"/>
    <lineage>
        <taxon>Bacteria</taxon>
        <taxon>Bacillati</taxon>
        <taxon>Bacillota</taxon>
        <taxon>Clostridia</taxon>
        <taxon>Eubacteriales</taxon>
        <taxon>Clostridiaceae</taxon>
        <taxon>Clostridium</taxon>
    </lineage>
</organism>
<dbReference type="PANTHER" id="PTHR34382:SF7">
    <property type="entry name" value="PTS SYSTEM N,N'-DIACETYLCHITOBIOSE-SPECIFIC EIIA COMPONENT"/>
    <property type="match status" value="1"/>
</dbReference>
<dbReference type="PROSITE" id="PS51095">
    <property type="entry name" value="PTS_EIIA_TYPE_3"/>
    <property type="match status" value="1"/>
</dbReference>
<evidence type="ECO:0000256" key="5">
    <source>
        <dbReference type="PROSITE-ProRule" id="PRU00418"/>
    </source>
</evidence>
<evidence type="ECO:0000256" key="4">
    <source>
        <dbReference type="ARBA" id="ARBA00022683"/>
    </source>
</evidence>
<proteinExistence type="predicted"/>
<dbReference type="Gene3D" id="1.20.58.80">
    <property type="entry name" value="Phosphotransferase system, lactose/cellobiose-type IIA subunit"/>
    <property type="match status" value="1"/>
</dbReference>
<dbReference type="SUPFAM" id="SSF46973">
    <property type="entry name" value="Enzyme IIa from lactose specific PTS, IIa-lac"/>
    <property type="match status" value="1"/>
</dbReference>
<dbReference type="PANTHER" id="PTHR34382">
    <property type="entry name" value="PTS SYSTEM N,N'-DIACETYLCHITOBIOSE-SPECIFIC EIIA COMPONENT"/>
    <property type="match status" value="1"/>
</dbReference>
<comment type="caution">
    <text evidence="6">The sequence shown here is derived from an EMBL/GenBank/DDBJ whole genome shotgun (WGS) entry which is preliminary data.</text>
</comment>
<dbReference type="AlphaFoldDB" id="A0A3E2VVV6"/>
<evidence type="ECO:0000256" key="3">
    <source>
        <dbReference type="ARBA" id="ARBA00022679"/>
    </source>
</evidence>